<dbReference type="EMBL" id="SDIL01000051">
    <property type="protein sequence ID" value="RXK38221.1"/>
    <property type="molecule type" value="Genomic_DNA"/>
</dbReference>
<comment type="caution">
    <text evidence="2">The sequence shown here is derived from an EMBL/GenBank/DDBJ whole genome shotgun (WGS) entry which is preliminary data.</text>
</comment>
<feature type="compositionally biased region" description="Low complexity" evidence="1">
    <location>
        <begin position="1"/>
        <end position="12"/>
    </location>
</feature>
<keyword evidence="3" id="KW-1185">Reference proteome</keyword>
<gene>
    <name evidence="2" type="ORF">M231_04505</name>
</gene>
<feature type="region of interest" description="Disordered" evidence="1">
    <location>
        <begin position="127"/>
        <end position="146"/>
    </location>
</feature>
<reference evidence="2 3" key="1">
    <citation type="submission" date="2016-06" db="EMBL/GenBank/DDBJ databases">
        <title>Evolution of pathogenesis and genome organization in the Tremellales.</title>
        <authorList>
            <person name="Cuomo C."/>
            <person name="Litvintseva A."/>
            <person name="Heitman J."/>
            <person name="Chen Y."/>
            <person name="Sun S."/>
            <person name="Springer D."/>
            <person name="Dromer F."/>
            <person name="Young S."/>
            <person name="Zeng Q."/>
            <person name="Chapman S."/>
            <person name="Gujja S."/>
            <person name="Saif S."/>
            <person name="Birren B."/>
        </authorList>
    </citation>
    <scope>NUCLEOTIDE SEQUENCE [LARGE SCALE GENOMIC DNA]</scope>
    <source>
        <strain evidence="2 3">ATCC 28783</strain>
    </source>
</reference>
<evidence type="ECO:0000256" key="1">
    <source>
        <dbReference type="SAM" id="MobiDB-lite"/>
    </source>
</evidence>
<dbReference type="Proteomes" id="UP000289152">
    <property type="component" value="Unassembled WGS sequence"/>
</dbReference>
<proteinExistence type="predicted"/>
<protein>
    <submittedName>
        <fullName evidence="2">Uncharacterized protein</fullName>
    </submittedName>
</protein>
<feature type="compositionally biased region" description="Basic and acidic residues" evidence="1">
    <location>
        <begin position="133"/>
        <end position="146"/>
    </location>
</feature>
<feature type="compositionally biased region" description="Polar residues" evidence="1">
    <location>
        <begin position="30"/>
        <end position="41"/>
    </location>
</feature>
<name>A0A4Q1BKC0_TREME</name>
<evidence type="ECO:0000313" key="3">
    <source>
        <dbReference type="Proteomes" id="UP000289152"/>
    </source>
</evidence>
<organism evidence="2 3">
    <name type="scientific">Tremella mesenterica</name>
    <name type="common">Jelly fungus</name>
    <dbReference type="NCBI Taxonomy" id="5217"/>
    <lineage>
        <taxon>Eukaryota</taxon>
        <taxon>Fungi</taxon>
        <taxon>Dikarya</taxon>
        <taxon>Basidiomycota</taxon>
        <taxon>Agaricomycotina</taxon>
        <taxon>Tremellomycetes</taxon>
        <taxon>Tremellales</taxon>
        <taxon>Tremellaceae</taxon>
        <taxon>Tremella</taxon>
    </lineage>
</organism>
<dbReference type="InParanoid" id="A0A4Q1BKC0"/>
<feature type="region of interest" description="Disordered" evidence="1">
    <location>
        <begin position="1"/>
        <end position="46"/>
    </location>
</feature>
<sequence>MSLPSSALSSAPDAEVVSGDGTKTEKDSSIAINSRSASPTSGPLALSVLPTVPTELLSDTNGTKEMIAAFGPQGAEESANCMKANYPREHMDPDPLNGIYYQFPREYTLSQVLDIVLDWKNSRAQKVGQGDLADLKSEKENDQSMH</sequence>
<accession>A0A4Q1BKC0</accession>
<dbReference type="AlphaFoldDB" id="A0A4Q1BKC0"/>
<evidence type="ECO:0000313" key="2">
    <source>
        <dbReference type="EMBL" id="RXK38221.1"/>
    </source>
</evidence>